<dbReference type="InterPro" id="IPR020471">
    <property type="entry name" value="AKR"/>
</dbReference>
<feature type="active site" description="Proton donor" evidence="3">
    <location>
        <position position="55"/>
    </location>
</feature>
<dbReference type="Pfam" id="PF00248">
    <property type="entry name" value="Aldo_ket_red"/>
    <property type="match status" value="1"/>
</dbReference>
<evidence type="ECO:0000256" key="1">
    <source>
        <dbReference type="ARBA" id="ARBA00007905"/>
    </source>
</evidence>
<reference evidence="7" key="1">
    <citation type="submission" date="2019-10" db="EMBL/GenBank/DDBJ databases">
        <authorList>
            <person name="Zhang R."/>
            <person name="Pan Y."/>
            <person name="Wang J."/>
            <person name="Ma R."/>
            <person name="Yu S."/>
        </authorList>
    </citation>
    <scope>NUCLEOTIDE SEQUENCE</scope>
    <source>
        <strain evidence="7">LA-IB0</strain>
        <tissue evidence="7">Leaf</tissue>
    </source>
</reference>
<dbReference type="PRINTS" id="PR00069">
    <property type="entry name" value="ALDKETRDTASE"/>
</dbReference>
<dbReference type="CDD" id="cd19124">
    <property type="entry name" value="AKR_AKR4A_4B"/>
    <property type="match status" value="1"/>
</dbReference>
<comment type="caution">
    <text evidence="7">The sequence shown here is derived from an EMBL/GenBank/DDBJ whole genome shotgun (WGS) entry which is preliminary data.</text>
</comment>
<dbReference type="PANTHER" id="PTHR11732">
    <property type="entry name" value="ALDO/KETO REDUCTASE"/>
    <property type="match status" value="1"/>
</dbReference>
<dbReference type="PIRSF" id="PIRSF000097">
    <property type="entry name" value="AKR"/>
    <property type="match status" value="1"/>
</dbReference>
<dbReference type="InterPro" id="IPR044497">
    <property type="entry name" value="AKR4A/B"/>
</dbReference>
<dbReference type="InterPro" id="IPR018170">
    <property type="entry name" value="Aldo/ket_reductase_CS"/>
</dbReference>
<evidence type="ECO:0000256" key="2">
    <source>
        <dbReference type="ARBA" id="ARBA00022857"/>
    </source>
</evidence>
<name>A0AAV6WCN9_9LAMI</name>
<dbReference type="InterPro" id="IPR036812">
    <property type="entry name" value="NAD(P)_OxRdtase_dom_sf"/>
</dbReference>
<evidence type="ECO:0000259" key="6">
    <source>
        <dbReference type="Pfam" id="PF00248"/>
    </source>
</evidence>
<evidence type="ECO:0000313" key="7">
    <source>
        <dbReference type="EMBL" id="KAG8366222.1"/>
    </source>
</evidence>
<feature type="binding site" evidence="4">
    <location>
        <position position="118"/>
    </location>
    <ligand>
        <name>substrate</name>
    </ligand>
</feature>
<sequence>MTYFSIPEIQLNSGYKMPVLGLGTATFASVKADDKKAVLQAIERGYRHFDTATHYGSEEAVGEAVAEALNRGLIQSRTELFITSKLWCSDAHADRVLPALIKTLRNLKLEYLDLYLIHLPISTKPGTYGYPMKKENVVPFDCKSVWTAMEECHKLGLVKSIGVSNFTCKKIEDMLAFSKIPPAVNQVEMNPCWQQKRLINLCRNKGIVVTSFSPLGAVGTAWGSNRVVENEVLKQIAKDKGKSVPQICLRWAYEQGVAIVVKSYNPGRMQENRDIFDWELSDEDCKKISEIPQSRGQRGEKLVSEDGPIKSVEELWDGEL</sequence>
<dbReference type="GO" id="GO:0016616">
    <property type="term" value="F:oxidoreductase activity, acting on the CH-OH group of donors, NAD or NADP as acceptor"/>
    <property type="evidence" value="ECO:0007669"/>
    <property type="project" value="InterPro"/>
</dbReference>
<dbReference type="PROSITE" id="PS00798">
    <property type="entry name" value="ALDOKETO_REDUCTASE_1"/>
    <property type="match status" value="1"/>
</dbReference>
<dbReference type="PROSITE" id="PS00063">
    <property type="entry name" value="ALDOKETO_REDUCTASE_3"/>
    <property type="match status" value="1"/>
</dbReference>
<dbReference type="PROSITE" id="PS00062">
    <property type="entry name" value="ALDOKETO_REDUCTASE_2"/>
    <property type="match status" value="1"/>
</dbReference>
<proteinExistence type="inferred from homology"/>
<dbReference type="Gene3D" id="3.20.20.100">
    <property type="entry name" value="NADP-dependent oxidoreductase domain"/>
    <property type="match status" value="1"/>
</dbReference>
<evidence type="ECO:0000256" key="4">
    <source>
        <dbReference type="PIRSR" id="PIRSR000097-2"/>
    </source>
</evidence>
<gene>
    <name evidence="7" type="ORF">BUALT_Bualt17G0054100</name>
</gene>
<comment type="similarity">
    <text evidence="1">Belongs to the aldo/keto reductase family.</text>
</comment>
<feature type="domain" description="NADP-dependent oxidoreductase" evidence="6">
    <location>
        <begin position="20"/>
        <end position="291"/>
    </location>
</feature>
<dbReference type="InterPro" id="IPR023210">
    <property type="entry name" value="NADP_OxRdtase_dom"/>
</dbReference>
<dbReference type="SUPFAM" id="SSF51430">
    <property type="entry name" value="NAD(P)-linked oxidoreductase"/>
    <property type="match status" value="1"/>
</dbReference>
<dbReference type="FunFam" id="3.20.20.100:FF:000013">
    <property type="entry name" value="NADPH-dependent codeinone reductase 1-1"/>
    <property type="match status" value="1"/>
</dbReference>
<organism evidence="7 8">
    <name type="scientific">Buddleja alternifolia</name>
    <dbReference type="NCBI Taxonomy" id="168488"/>
    <lineage>
        <taxon>Eukaryota</taxon>
        <taxon>Viridiplantae</taxon>
        <taxon>Streptophyta</taxon>
        <taxon>Embryophyta</taxon>
        <taxon>Tracheophyta</taxon>
        <taxon>Spermatophyta</taxon>
        <taxon>Magnoliopsida</taxon>
        <taxon>eudicotyledons</taxon>
        <taxon>Gunneridae</taxon>
        <taxon>Pentapetalae</taxon>
        <taxon>asterids</taxon>
        <taxon>lamiids</taxon>
        <taxon>Lamiales</taxon>
        <taxon>Scrophulariaceae</taxon>
        <taxon>Buddlejeae</taxon>
        <taxon>Buddleja</taxon>
    </lineage>
</organism>
<evidence type="ECO:0000256" key="3">
    <source>
        <dbReference type="PIRSR" id="PIRSR000097-1"/>
    </source>
</evidence>
<dbReference type="Proteomes" id="UP000826271">
    <property type="component" value="Unassembled WGS sequence"/>
</dbReference>
<dbReference type="AlphaFoldDB" id="A0AAV6WCN9"/>
<dbReference type="EMBL" id="WHWC01000017">
    <property type="protein sequence ID" value="KAG8366222.1"/>
    <property type="molecule type" value="Genomic_DNA"/>
</dbReference>
<keyword evidence="2" id="KW-0521">NADP</keyword>
<accession>A0AAV6WCN9</accession>
<feature type="site" description="Lowers pKa of active site Tyr" evidence="5">
    <location>
        <position position="85"/>
    </location>
</feature>
<evidence type="ECO:0000313" key="8">
    <source>
        <dbReference type="Proteomes" id="UP000826271"/>
    </source>
</evidence>
<protein>
    <recommendedName>
        <fullName evidence="6">NADP-dependent oxidoreductase domain-containing protein</fullName>
    </recommendedName>
</protein>
<evidence type="ECO:0000256" key="5">
    <source>
        <dbReference type="PIRSR" id="PIRSR000097-3"/>
    </source>
</evidence>
<dbReference type="GO" id="GO:0035835">
    <property type="term" value="P:indole alkaloid biosynthetic process"/>
    <property type="evidence" value="ECO:0007669"/>
    <property type="project" value="UniProtKB-ARBA"/>
</dbReference>
<keyword evidence="8" id="KW-1185">Reference proteome</keyword>